<feature type="transmembrane region" description="Helical" evidence="1">
    <location>
        <begin position="233"/>
        <end position="258"/>
    </location>
</feature>
<feature type="transmembrane region" description="Helical" evidence="1">
    <location>
        <begin position="202"/>
        <end position="221"/>
    </location>
</feature>
<dbReference type="EMBL" id="CP104013">
    <property type="protein sequence ID" value="UYP45421.1"/>
    <property type="molecule type" value="Genomic_DNA"/>
</dbReference>
<accession>A0ABY6HS94</accession>
<proteinExistence type="predicted"/>
<evidence type="ECO:0000313" key="2">
    <source>
        <dbReference type="EMBL" id="UYP45421.1"/>
    </source>
</evidence>
<dbReference type="Proteomes" id="UP001208689">
    <property type="component" value="Chromosome"/>
</dbReference>
<feature type="transmembrane region" description="Helical" evidence="1">
    <location>
        <begin position="16"/>
        <end position="35"/>
    </location>
</feature>
<evidence type="ECO:0000256" key="1">
    <source>
        <dbReference type="SAM" id="Phobius"/>
    </source>
</evidence>
<keyword evidence="3" id="KW-1185">Reference proteome</keyword>
<gene>
    <name evidence="2" type="ORF">NEF87_001706</name>
</gene>
<keyword evidence="1" id="KW-0812">Transmembrane</keyword>
<evidence type="ECO:0000313" key="3">
    <source>
        <dbReference type="Proteomes" id="UP001208689"/>
    </source>
</evidence>
<feature type="transmembrane region" description="Helical" evidence="1">
    <location>
        <begin position="112"/>
        <end position="135"/>
    </location>
</feature>
<sequence>MVQNNTFLQGILDIESVLSIIQLFVIGIIIVYVIRYSMKYKHRNMKYYILSMVAFFVGNLVPKILQFSIDSFKLQFIFSSSSFLILLISSLFLILFFESFKYEHVLTKKNQLFVSSVIVILSAMVTFLIVFFSILDFSTMEINFGPGGIQDAQFIQGMQIFKSLAYVVIALTTCELISLLLFIRQSIKRSTNDILIKKYKIIAFSIIFSILLSILSAILTSDPTVAIVRAWNLVVQFFLLLNYIIICITVFRGGIFMFQENSLRKLLIIDNNGISYYSFDFQRLESKNTDDNSDLLFSGALNAVGKIFGELTGNLQNHLEEMVFNNIHLLIEQIPDTDLSVILLMEKSTVFYKEAIRNFALNFKHIGEIESNLRLDKDQTKEANRKVREFFGFNQISV</sequence>
<keyword evidence="1" id="KW-0472">Membrane</keyword>
<feature type="transmembrane region" description="Helical" evidence="1">
    <location>
        <begin position="164"/>
        <end position="182"/>
    </location>
</feature>
<feature type="transmembrane region" description="Helical" evidence="1">
    <location>
        <begin position="77"/>
        <end position="100"/>
    </location>
</feature>
<keyword evidence="1" id="KW-1133">Transmembrane helix</keyword>
<protein>
    <submittedName>
        <fullName evidence="2">Uncharacterized protein</fullName>
    </submittedName>
</protein>
<name>A0ABY6HS94_9ARCH</name>
<feature type="transmembrane region" description="Helical" evidence="1">
    <location>
        <begin position="47"/>
        <end position="65"/>
    </location>
</feature>
<organism evidence="2 3">
    <name type="scientific">Candidatus Lokiarchaeum ossiferum</name>
    <dbReference type="NCBI Taxonomy" id="2951803"/>
    <lineage>
        <taxon>Archaea</taxon>
        <taxon>Promethearchaeati</taxon>
        <taxon>Promethearchaeota</taxon>
        <taxon>Promethearchaeia</taxon>
        <taxon>Promethearchaeales</taxon>
        <taxon>Promethearchaeaceae</taxon>
        <taxon>Candidatus Lokiarchaeum</taxon>
    </lineage>
</organism>
<reference evidence="2" key="1">
    <citation type="submission" date="2022-09" db="EMBL/GenBank/DDBJ databases">
        <title>Actin cytoskeleton and complex cell architecture in an #Asgard archaeon.</title>
        <authorList>
            <person name="Ponce Toledo R.I."/>
            <person name="Schleper C."/>
            <person name="Rodrigues Oliveira T."/>
            <person name="Wollweber F."/>
            <person name="Xu J."/>
            <person name="Rittmann S."/>
            <person name="Klingl A."/>
            <person name="Pilhofer M."/>
        </authorList>
    </citation>
    <scope>NUCLEOTIDE SEQUENCE</scope>
    <source>
        <strain evidence="2">B-35</strain>
    </source>
</reference>